<keyword evidence="7" id="KW-0378">Hydrolase</keyword>
<name>A0A3D8Q131_9BACI</name>
<evidence type="ECO:0000256" key="14">
    <source>
        <dbReference type="ARBA" id="ARBA00034000"/>
    </source>
</evidence>
<evidence type="ECO:0000313" key="21">
    <source>
        <dbReference type="Proteomes" id="UP000256520"/>
    </source>
</evidence>
<keyword evidence="11 17" id="KW-0472">Membrane</keyword>
<evidence type="ECO:0000256" key="15">
    <source>
        <dbReference type="ARBA" id="ARBA00049902"/>
    </source>
</evidence>
<keyword evidence="13" id="KW-0961">Cell wall biogenesis/degradation</keyword>
<keyword evidence="21" id="KW-1185">Reference proteome</keyword>
<dbReference type="Gene3D" id="3.90.1310.40">
    <property type="match status" value="1"/>
</dbReference>
<dbReference type="Gene3D" id="3.40.710.10">
    <property type="entry name" value="DD-peptidase/beta-lactamase superfamily"/>
    <property type="match status" value="1"/>
</dbReference>
<keyword evidence="12" id="KW-0511">Multifunctional enzyme</keyword>
<evidence type="ECO:0000256" key="10">
    <source>
        <dbReference type="ARBA" id="ARBA00022989"/>
    </source>
</evidence>
<dbReference type="Pfam" id="PF00912">
    <property type="entry name" value="Transgly"/>
    <property type="match status" value="1"/>
</dbReference>
<evidence type="ECO:0000256" key="4">
    <source>
        <dbReference type="ARBA" id="ARBA00022676"/>
    </source>
</evidence>
<dbReference type="Pfam" id="PF00905">
    <property type="entry name" value="Transpeptidase"/>
    <property type="match status" value="1"/>
</dbReference>
<comment type="caution">
    <text evidence="20">The sequence shown here is derived from an EMBL/GenBank/DDBJ whole genome shotgun (WGS) entry which is preliminary data.</text>
</comment>
<evidence type="ECO:0000256" key="17">
    <source>
        <dbReference type="SAM" id="Phobius"/>
    </source>
</evidence>
<organism evidence="20 21">
    <name type="scientific">Oceanobacillus chungangensis</name>
    <dbReference type="NCBI Taxonomy" id="1229152"/>
    <lineage>
        <taxon>Bacteria</taxon>
        <taxon>Bacillati</taxon>
        <taxon>Bacillota</taxon>
        <taxon>Bacilli</taxon>
        <taxon>Bacillales</taxon>
        <taxon>Bacillaceae</taxon>
        <taxon>Oceanobacillus</taxon>
    </lineage>
</organism>
<dbReference type="Gene3D" id="1.10.3810.10">
    <property type="entry name" value="Biosynthetic peptidoglycan transglycosylase-like"/>
    <property type="match status" value="1"/>
</dbReference>
<keyword evidence="4" id="KW-0328">Glycosyltransferase</keyword>
<dbReference type="GO" id="GO:0008360">
    <property type="term" value="P:regulation of cell shape"/>
    <property type="evidence" value="ECO:0007669"/>
    <property type="project" value="UniProtKB-KW"/>
</dbReference>
<dbReference type="SUPFAM" id="SSF49265">
    <property type="entry name" value="Fibronectin type III"/>
    <property type="match status" value="1"/>
</dbReference>
<comment type="catalytic activity">
    <reaction evidence="14">
        <text>Preferential cleavage: (Ac)2-L-Lys-D-Ala-|-D-Ala. Also transpeptidation of peptidyl-alanyl moieties that are N-acyl substituents of D-alanine.</text>
        <dbReference type="EC" id="3.4.16.4"/>
    </reaction>
</comment>
<evidence type="ECO:0000256" key="6">
    <source>
        <dbReference type="ARBA" id="ARBA00022692"/>
    </source>
</evidence>
<dbReference type="Gene3D" id="2.60.40.10">
    <property type="entry name" value="Immunoglobulins"/>
    <property type="match status" value="1"/>
</dbReference>
<dbReference type="GO" id="GO:0006508">
    <property type="term" value="P:proteolysis"/>
    <property type="evidence" value="ECO:0007669"/>
    <property type="project" value="UniProtKB-KW"/>
</dbReference>
<dbReference type="GO" id="GO:0009252">
    <property type="term" value="P:peptidoglycan biosynthetic process"/>
    <property type="evidence" value="ECO:0007669"/>
    <property type="project" value="UniProtKB-KW"/>
</dbReference>
<dbReference type="InterPro" id="IPR050396">
    <property type="entry name" value="Glycosyltr_51/Transpeptidase"/>
</dbReference>
<evidence type="ECO:0000256" key="8">
    <source>
        <dbReference type="ARBA" id="ARBA00022960"/>
    </source>
</evidence>
<dbReference type="InterPro" id="IPR013783">
    <property type="entry name" value="Ig-like_fold"/>
</dbReference>
<feature type="transmembrane region" description="Helical" evidence="17">
    <location>
        <begin position="33"/>
        <end position="61"/>
    </location>
</feature>
<evidence type="ECO:0000259" key="18">
    <source>
        <dbReference type="Pfam" id="PF00905"/>
    </source>
</evidence>
<dbReference type="SUPFAM" id="SSF53955">
    <property type="entry name" value="Lysozyme-like"/>
    <property type="match status" value="1"/>
</dbReference>
<dbReference type="InterPro" id="IPR023346">
    <property type="entry name" value="Lysozyme-like_dom_sf"/>
</dbReference>
<dbReference type="InterPro" id="IPR001460">
    <property type="entry name" value="PCN-bd_Tpept"/>
</dbReference>
<keyword evidence="1" id="KW-1003">Cell membrane</keyword>
<keyword evidence="6 17" id="KW-0812">Transmembrane</keyword>
<evidence type="ECO:0000313" key="20">
    <source>
        <dbReference type="EMBL" id="RDW21537.1"/>
    </source>
</evidence>
<dbReference type="Proteomes" id="UP000256520">
    <property type="component" value="Unassembled WGS sequence"/>
</dbReference>
<evidence type="ECO:0000256" key="3">
    <source>
        <dbReference type="ARBA" id="ARBA00022670"/>
    </source>
</evidence>
<evidence type="ECO:0000256" key="9">
    <source>
        <dbReference type="ARBA" id="ARBA00022984"/>
    </source>
</evidence>
<evidence type="ECO:0000259" key="19">
    <source>
        <dbReference type="Pfam" id="PF00912"/>
    </source>
</evidence>
<reference evidence="21" key="1">
    <citation type="submission" date="2017-11" db="EMBL/GenBank/DDBJ databases">
        <authorList>
            <person name="Zhu W."/>
        </authorList>
    </citation>
    <scope>NUCLEOTIDE SEQUENCE [LARGE SCALE GENOMIC DNA]</scope>
    <source>
        <strain evidence="21">CAU 1051</strain>
    </source>
</reference>
<feature type="compositionally biased region" description="Basic and acidic residues" evidence="16">
    <location>
        <begin position="921"/>
        <end position="931"/>
    </location>
</feature>
<dbReference type="PANTHER" id="PTHR32282:SF32">
    <property type="entry name" value="PENICILLIN-BINDING PROTEIN 2A"/>
    <property type="match status" value="1"/>
</dbReference>
<protein>
    <submittedName>
        <fullName evidence="20">Penicillin-binding protein</fullName>
    </submittedName>
</protein>
<dbReference type="EMBL" id="PIOD01000002">
    <property type="protein sequence ID" value="RDW21537.1"/>
    <property type="molecule type" value="Genomic_DNA"/>
</dbReference>
<dbReference type="InterPro" id="IPR036950">
    <property type="entry name" value="PBP_transglycosylase"/>
</dbReference>
<evidence type="ECO:0000256" key="16">
    <source>
        <dbReference type="SAM" id="MobiDB-lite"/>
    </source>
</evidence>
<comment type="catalytic activity">
    <reaction evidence="15">
        <text>[GlcNAc-(1-&gt;4)-Mur2Ac(oyl-L-Ala-gamma-D-Glu-L-Lys-D-Ala-D-Ala)](n)-di-trans,octa-cis-undecaprenyl diphosphate + beta-D-GlcNAc-(1-&gt;4)-Mur2Ac(oyl-L-Ala-gamma-D-Glu-L-Lys-D-Ala-D-Ala)-di-trans,octa-cis-undecaprenyl diphosphate = [GlcNAc-(1-&gt;4)-Mur2Ac(oyl-L-Ala-gamma-D-Glu-L-Lys-D-Ala-D-Ala)](n+1)-di-trans,octa-cis-undecaprenyl diphosphate + di-trans,octa-cis-undecaprenyl diphosphate + H(+)</text>
        <dbReference type="Rhea" id="RHEA:23708"/>
        <dbReference type="Rhea" id="RHEA-COMP:9602"/>
        <dbReference type="Rhea" id="RHEA-COMP:9603"/>
        <dbReference type="ChEBI" id="CHEBI:15378"/>
        <dbReference type="ChEBI" id="CHEBI:58405"/>
        <dbReference type="ChEBI" id="CHEBI:60033"/>
        <dbReference type="ChEBI" id="CHEBI:78435"/>
        <dbReference type="EC" id="2.4.99.28"/>
    </reaction>
</comment>
<evidence type="ECO:0000256" key="13">
    <source>
        <dbReference type="ARBA" id="ARBA00023316"/>
    </source>
</evidence>
<feature type="domain" description="Penicillin-binding protein transpeptidase" evidence="18">
    <location>
        <begin position="417"/>
        <end position="651"/>
    </location>
</feature>
<gene>
    <name evidence="20" type="ORF">CWR45_01295</name>
</gene>
<accession>A0A3D8Q131</accession>
<keyword evidence="9" id="KW-0573">Peptidoglycan synthesis</keyword>
<keyword evidence="2" id="KW-0121">Carboxypeptidase</keyword>
<keyword evidence="8" id="KW-0133">Cell shape</keyword>
<feature type="region of interest" description="Disordered" evidence="16">
    <location>
        <begin position="828"/>
        <end position="852"/>
    </location>
</feature>
<dbReference type="RefSeq" id="WP_115747994.1">
    <property type="nucleotide sequence ID" value="NZ_PIOD01000002.1"/>
</dbReference>
<dbReference type="InterPro" id="IPR036116">
    <property type="entry name" value="FN3_sf"/>
</dbReference>
<feature type="compositionally biased region" description="Acidic residues" evidence="16">
    <location>
        <begin position="932"/>
        <end position="975"/>
    </location>
</feature>
<feature type="domain" description="Glycosyl transferase family 51" evidence="19">
    <location>
        <begin position="101"/>
        <end position="282"/>
    </location>
</feature>
<dbReference type="GO" id="GO:0030288">
    <property type="term" value="C:outer membrane-bounded periplasmic space"/>
    <property type="evidence" value="ECO:0007669"/>
    <property type="project" value="TreeGrafter"/>
</dbReference>
<dbReference type="GO" id="GO:0071555">
    <property type="term" value="P:cell wall organization"/>
    <property type="evidence" value="ECO:0007669"/>
    <property type="project" value="UniProtKB-KW"/>
</dbReference>
<sequence>MNFRESLQKFATKIKTLWKTGKIQLASRITYDVVWSVILFFLIAGFIAVFFIGGIGAGYFASLVKDEPLRSAEEMEKDIYNYEETSKLYFANDVYFGDVRSDLYREETTLENISPILTNAVIATEDEYFQEHHGVVPKAILRALLQEVMNTSVQSGGSTLTQQLIKNQILTNEVSFERKAKEILLAMRLEQFLNKDEILEAYLNIIPYGRDASGRNIAGIQTAAQGIFGINANEVNLAQAAYLAGLPQSPSAYTPFKNGGGLKDEAGIQLGLNRMNTVLNRMLDMEYITEAEYNEAINYDIVADFTKGVDSPNEIYPYLTTEVEARAKDIIRNILAKEAGYTMEDLRNTEGLLEEYNTMADRALRMNGYKIHTTINKEIYDKFQEVAKNFTQYGPDTVTTVNTEEGPAQIQQSVQASGVLIENSTGKIISFLGGRGFDEENQLNYMTRPRSNGSTMKPLLAYAPAMEKGIVQPGTPIADIPTSWGGYTPGNFDLRFHGILSARDNLTNSYNIPALKTYERVMNDNPVDQYLRKMGITTLGDNEYANLSLAIGGTSTGVTLEENTNAYATFANSGQFVNAYMIEKITTTDGEVVYQHEAKPVPVFSPQTSYLTLDMMRDVISEGSATYLNSQLKYRNVDWAGKTGTSQNTKDVLFVASNPNVTFGAWIGYKTPDSLVCESCDLHHTNRNIKLWAELVNSASDLNPELMAPSEKFARPDGIVEQSYCSISGMLPSDLCSRAGLVKTDLFNAKFVPTQRDDSLITGKQVIVNGRSVLAGAKTPAEFVQGDGLTFNPEFLKRNGYDRLSDLTLLFPPAERSKWEKIGIPSSKVGSSVTDDGKAPGAPTSVTKSGSNLTWKIPGSKDVVGYRIYRADKAGGKFTKIGQTTSTSYSIGNGAGVYHVKSVDYFGLESAASKEVAVGKPKAEQPEKPENADEEKTDEASVDETETSEETNEETSDETEETPPAEENTENSDTE</sequence>
<dbReference type="SUPFAM" id="SSF56601">
    <property type="entry name" value="beta-lactamase/transpeptidase-like"/>
    <property type="match status" value="1"/>
</dbReference>
<dbReference type="GO" id="GO:0008955">
    <property type="term" value="F:peptidoglycan glycosyltransferase activity"/>
    <property type="evidence" value="ECO:0007669"/>
    <property type="project" value="UniProtKB-EC"/>
</dbReference>
<keyword evidence="3" id="KW-0645">Protease</keyword>
<evidence type="ECO:0000256" key="1">
    <source>
        <dbReference type="ARBA" id="ARBA00022475"/>
    </source>
</evidence>
<evidence type="ECO:0000256" key="12">
    <source>
        <dbReference type="ARBA" id="ARBA00023268"/>
    </source>
</evidence>
<evidence type="ECO:0000256" key="7">
    <source>
        <dbReference type="ARBA" id="ARBA00022801"/>
    </source>
</evidence>
<proteinExistence type="predicted"/>
<dbReference type="OrthoDB" id="9766909at2"/>
<feature type="region of interest" description="Disordered" evidence="16">
    <location>
        <begin position="914"/>
        <end position="975"/>
    </location>
</feature>
<keyword evidence="5" id="KW-0808">Transferase</keyword>
<evidence type="ECO:0000256" key="2">
    <source>
        <dbReference type="ARBA" id="ARBA00022645"/>
    </source>
</evidence>
<dbReference type="PANTHER" id="PTHR32282">
    <property type="entry name" value="BINDING PROTEIN TRANSPEPTIDASE, PUTATIVE-RELATED"/>
    <property type="match status" value="1"/>
</dbReference>
<evidence type="ECO:0000256" key="5">
    <source>
        <dbReference type="ARBA" id="ARBA00022679"/>
    </source>
</evidence>
<dbReference type="GO" id="GO:0009002">
    <property type="term" value="F:serine-type D-Ala-D-Ala carboxypeptidase activity"/>
    <property type="evidence" value="ECO:0007669"/>
    <property type="project" value="UniProtKB-EC"/>
</dbReference>
<evidence type="ECO:0000256" key="11">
    <source>
        <dbReference type="ARBA" id="ARBA00023136"/>
    </source>
</evidence>
<dbReference type="GO" id="GO:0008658">
    <property type="term" value="F:penicillin binding"/>
    <property type="evidence" value="ECO:0007669"/>
    <property type="project" value="InterPro"/>
</dbReference>
<dbReference type="InterPro" id="IPR012338">
    <property type="entry name" value="Beta-lactam/transpept-like"/>
</dbReference>
<dbReference type="InterPro" id="IPR001264">
    <property type="entry name" value="Glyco_trans_51"/>
</dbReference>
<keyword evidence="10 17" id="KW-1133">Transmembrane helix</keyword>
<dbReference type="AlphaFoldDB" id="A0A3D8Q131"/>